<dbReference type="Proteomes" id="UP000271380">
    <property type="component" value="Chromosome"/>
</dbReference>
<sequence>MFNADVWSRDSKAQRIAVMRVIGLPKKLRHVVEKIMVEELLSPPLWALPGSDEFDIAPCTPWRRMADGTLETHQLVNGTAEELNRFYQRLNALVDSSHTCELTQPIQVELEHVEVRLASVDKLDKLLDCVDV</sequence>
<evidence type="ECO:0000313" key="3">
    <source>
        <dbReference type="Proteomes" id="UP000033457"/>
    </source>
</evidence>
<dbReference type="HOGENOM" id="CLU_1913538_0_0_11"/>
<protein>
    <submittedName>
        <fullName evidence="1">Uncharacterized protein</fullName>
    </submittedName>
</protein>
<evidence type="ECO:0000313" key="4">
    <source>
        <dbReference type="Proteomes" id="UP000271380"/>
    </source>
</evidence>
<proteinExistence type="predicted"/>
<dbReference type="EMBL" id="CP011312">
    <property type="protein sequence ID" value="AKE41982.1"/>
    <property type="molecule type" value="Genomic_DNA"/>
</dbReference>
<evidence type="ECO:0000313" key="2">
    <source>
        <dbReference type="EMBL" id="VEH06226.1"/>
    </source>
</evidence>
<dbReference type="EMBL" id="LR134377">
    <property type="protein sequence ID" value="VEH06226.1"/>
    <property type="molecule type" value="Genomic_DNA"/>
</dbReference>
<reference evidence="2 4" key="2">
    <citation type="submission" date="2018-12" db="EMBL/GenBank/DDBJ databases">
        <authorList>
            <consortium name="Pathogen Informatics"/>
        </authorList>
    </citation>
    <scope>NUCLEOTIDE SEQUENCE [LARGE SCALE GENOMIC DNA]</scope>
    <source>
        <strain evidence="2 4">NCTC949</strain>
    </source>
</reference>
<dbReference type="OrthoDB" id="4414464at2"/>
<gene>
    <name evidence="2" type="ORF">NCTC949_01016</name>
    <name evidence="1" type="ORF">UL82_09210</name>
</gene>
<dbReference type="KEGG" id="cku:UL82_09210"/>
<dbReference type="RefSeq" id="WP_052735937.1">
    <property type="nucleotide sequence ID" value="NZ_CP011312.1"/>
</dbReference>
<evidence type="ECO:0000313" key="1">
    <source>
        <dbReference type="EMBL" id="AKE41982.1"/>
    </source>
</evidence>
<keyword evidence="3" id="KW-1185">Reference proteome</keyword>
<dbReference type="STRING" id="35755.UL82_09210"/>
<dbReference type="Proteomes" id="UP000033457">
    <property type="component" value="Chromosome"/>
</dbReference>
<dbReference type="AlphaFoldDB" id="A0A0F6R0Y1"/>
<reference evidence="1 3" key="1">
    <citation type="journal article" date="2015" name="Genome Announc.">
        <title>Complete Genome Sequence of Corynebacterium kutscheri DSM 20755, a Corynebacterial Type Strain with Remarkably Low G+C Content of Chromosomal DNA.</title>
        <authorList>
            <person name="Ruckert C."/>
            <person name="Albersmeier A."/>
            <person name="Winkler A."/>
            <person name="Tauch A."/>
        </authorList>
    </citation>
    <scope>NUCLEOTIDE SEQUENCE [LARGE SCALE GENOMIC DNA]</scope>
    <source>
        <strain evidence="1 3">DSM 20755</strain>
    </source>
</reference>
<name>A0A0F6R0Y1_9CORY</name>
<organism evidence="1 3">
    <name type="scientific">Corynebacterium kutscheri</name>
    <dbReference type="NCBI Taxonomy" id="35755"/>
    <lineage>
        <taxon>Bacteria</taxon>
        <taxon>Bacillati</taxon>
        <taxon>Actinomycetota</taxon>
        <taxon>Actinomycetes</taxon>
        <taxon>Mycobacteriales</taxon>
        <taxon>Corynebacteriaceae</taxon>
        <taxon>Corynebacterium</taxon>
    </lineage>
</organism>
<accession>A0A0F6R0Y1</accession>